<dbReference type="EMBL" id="JBAMIC010000013">
    <property type="protein sequence ID" value="KAK7097887.1"/>
    <property type="molecule type" value="Genomic_DNA"/>
</dbReference>
<sequence>MAAPMRRSMLSCFCRASSVYKQSQHPKYTGTASKQNISTILQDETLCGSTISISGWVKSVRQHKDNVFLHISDGSGPKHLQIIASTQNLPESVTFASCVRVQGELKESPARGQSVELVADSISLLGACDNTTFPFGARHKHSAEYCRDFLHLRPKTDSFASLLRLRSAATAAFHSYFQKEGYLYVQTPILTSNDCEGGGEVFAAEPAYGIKESAADSGSDSEVSQESQDGKKHFFSNPAFLTVSGQLHLEAVASAVSKVYNFGPTFRAENSRGRHHLSEFYMVEAEVAFLHSLDQLIQIMEDMVQETCQQILTHHQAELDFYLQRLGTQKHKEFLERVVRSPFARLTYTEAVQLLEKHNHRFKHQVKWGDDLKKEHEKYLTQEMGDVPVFVTDFPAELKPFYAKANQDDKTVAAVDLLVPGVGELIGGSLREDDLDLLTCRLRPLGIEEQYRWYTELCQFGSSPHGGFGLGFERYLQFILATPNIKDTVPFPRWSRHCQL</sequence>
<dbReference type="InterPro" id="IPR004364">
    <property type="entry name" value="Aa-tRNA-synt_II"/>
</dbReference>
<dbReference type="GO" id="GO:0004816">
    <property type="term" value="F:asparagine-tRNA ligase activity"/>
    <property type="evidence" value="ECO:0007669"/>
    <property type="project" value="UniProtKB-EC"/>
</dbReference>
<name>A0AAN9B2Y1_9CAEN</name>
<evidence type="ECO:0000256" key="1">
    <source>
        <dbReference type="ARBA" id="ARBA00008226"/>
    </source>
</evidence>
<reference evidence="9 10" key="1">
    <citation type="submission" date="2024-02" db="EMBL/GenBank/DDBJ databases">
        <title>Chromosome-scale genome assembly of the rough periwinkle Littorina saxatilis.</title>
        <authorList>
            <person name="De Jode A."/>
            <person name="Faria R."/>
            <person name="Formenti G."/>
            <person name="Sims Y."/>
            <person name="Smith T.P."/>
            <person name="Tracey A."/>
            <person name="Wood J.M.D."/>
            <person name="Zagrodzka Z.B."/>
            <person name="Johannesson K."/>
            <person name="Butlin R.K."/>
            <person name="Leder E.H."/>
        </authorList>
    </citation>
    <scope>NUCLEOTIDE SEQUENCE [LARGE SCALE GENOMIC DNA]</scope>
    <source>
        <strain evidence="9">Snail1</strain>
        <tissue evidence="9">Muscle</tissue>
    </source>
</reference>
<keyword evidence="5" id="KW-0067">ATP-binding</keyword>
<feature type="domain" description="Aminoacyl-transfer RNA synthetases class-II family profile" evidence="8">
    <location>
        <begin position="163"/>
        <end position="490"/>
    </location>
</feature>
<dbReference type="CDD" id="cd00776">
    <property type="entry name" value="AsxRS_core"/>
    <property type="match status" value="1"/>
</dbReference>
<dbReference type="EC" id="6.1.1.22" evidence="2"/>
<dbReference type="FunFam" id="3.30.930.10:FF:000016">
    <property type="entry name" value="Asparagine--tRNA ligase"/>
    <property type="match status" value="1"/>
</dbReference>
<dbReference type="InterPro" id="IPR004522">
    <property type="entry name" value="Asn-tRNA-ligase"/>
</dbReference>
<dbReference type="NCBIfam" id="NF003037">
    <property type="entry name" value="PRK03932.1"/>
    <property type="match status" value="1"/>
</dbReference>
<evidence type="ECO:0000256" key="3">
    <source>
        <dbReference type="ARBA" id="ARBA00022598"/>
    </source>
</evidence>
<evidence type="ECO:0000313" key="10">
    <source>
        <dbReference type="Proteomes" id="UP001374579"/>
    </source>
</evidence>
<keyword evidence="10" id="KW-1185">Reference proteome</keyword>
<dbReference type="Gene3D" id="2.40.50.140">
    <property type="entry name" value="Nucleic acid-binding proteins"/>
    <property type="match status" value="1"/>
</dbReference>
<evidence type="ECO:0000259" key="8">
    <source>
        <dbReference type="PROSITE" id="PS50862"/>
    </source>
</evidence>
<keyword evidence="4" id="KW-0547">Nucleotide-binding</keyword>
<dbReference type="Proteomes" id="UP001374579">
    <property type="component" value="Unassembled WGS sequence"/>
</dbReference>
<keyword evidence="7" id="KW-0030">Aminoacyl-tRNA synthetase</keyword>
<evidence type="ECO:0000256" key="5">
    <source>
        <dbReference type="ARBA" id="ARBA00022840"/>
    </source>
</evidence>
<dbReference type="InterPro" id="IPR004365">
    <property type="entry name" value="NA-bd_OB_tRNA"/>
</dbReference>
<organism evidence="9 10">
    <name type="scientific">Littorina saxatilis</name>
    <dbReference type="NCBI Taxonomy" id="31220"/>
    <lineage>
        <taxon>Eukaryota</taxon>
        <taxon>Metazoa</taxon>
        <taxon>Spiralia</taxon>
        <taxon>Lophotrochozoa</taxon>
        <taxon>Mollusca</taxon>
        <taxon>Gastropoda</taxon>
        <taxon>Caenogastropoda</taxon>
        <taxon>Littorinimorpha</taxon>
        <taxon>Littorinoidea</taxon>
        <taxon>Littorinidae</taxon>
        <taxon>Littorina</taxon>
    </lineage>
</organism>
<gene>
    <name evidence="9" type="ORF">V1264_004796</name>
</gene>
<keyword evidence="6" id="KW-0648">Protein biosynthesis</keyword>
<dbReference type="GO" id="GO:0005739">
    <property type="term" value="C:mitochondrion"/>
    <property type="evidence" value="ECO:0007669"/>
    <property type="project" value="TreeGrafter"/>
</dbReference>
<keyword evidence="3" id="KW-0436">Ligase</keyword>
<dbReference type="SUPFAM" id="SSF50249">
    <property type="entry name" value="Nucleic acid-binding proteins"/>
    <property type="match status" value="1"/>
</dbReference>
<dbReference type="GO" id="GO:0003676">
    <property type="term" value="F:nucleic acid binding"/>
    <property type="evidence" value="ECO:0007669"/>
    <property type="project" value="InterPro"/>
</dbReference>
<dbReference type="PANTHER" id="PTHR22594">
    <property type="entry name" value="ASPARTYL/LYSYL-TRNA SYNTHETASE"/>
    <property type="match status" value="1"/>
</dbReference>
<comment type="similarity">
    <text evidence="1">Belongs to the class-II aminoacyl-tRNA synthetase family.</text>
</comment>
<dbReference type="NCBIfam" id="TIGR00457">
    <property type="entry name" value="asnS"/>
    <property type="match status" value="1"/>
</dbReference>
<dbReference type="PANTHER" id="PTHR22594:SF34">
    <property type="entry name" value="ASPARAGINE--TRNA LIGASE, MITOCHONDRIAL-RELATED"/>
    <property type="match status" value="1"/>
</dbReference>
<dbReference type="Pfam" id="PF00152">
    <property type="entry name" value="tRNA-synt_2"/>
    <property type="match status" value="1"/>
</dbReference>
<comment type="caution">
    <text evidence="9">The sequence shown here is derived from an EMBL/GenBank/DDBJ whole genome shotgun (WGS) entry which is preliminary data.</text>
</comment>
<evidence type="ECO:0000256" key="6">
    <source>
        <dbReference type="ARBA" id="ARBA00022917"/>
    </source>
</evidence>
<accession>A0AAN9B2Y1</accession>
<proteinExistence type="inferred from homology"/>
<dbReference type="Pfam" id="PF01336">
    <property type="entry name" value="tRNA_anti-codon"/>
    <property type="match status" value="1"/>
</dbReference>
<evidence type="ECO:0000256" key="7">
    <source>
        <dbReference type="ARBA" id="ARBA00023146"/>
    </source>
</evidence>
<evidence type="ECO:0000313" key="9">
    <source>
        <dbReference type="EMBL" id="KAK7097887.1"/>
    </source>
</evidence>
<dbReference type="AlphaFoldDB" id="A0AAN9B2Y1"/>
<dbReference type="Gene3D" id="3.30.930.10">
    <property type="entry name" value="Bira Bifunctional Protein, Domain 2"/>
    <property type="match status" value="1"/>
</dbReference>
<dbReference type="InterPro" id="IPR045864">
    <property type="entry name" value="aa-tRNA-synth_II/BPL/LPL"/>
</dbReference>
<dbReference type="InterPro" id="IPR002312">
    <property type="entry name" value="Asp/Asn-tRNA-synth_IIb"/>
</dbReference>
<dbReference type="PROSITE" id="PS50862">
    <property type="entry name" value="AA_TRNA_LIGASE_II"/>
    <property type="match status" value="1"/>
</dbReference>
<dbReference type="InterPro" id="IPR006195">
    <property type="entry name" value="aa-tRNA-synth_II"/>
</dbReference>
<dbReference type="InterPro" id="IPR012340">
    <property type="entry name" value="NA-bd_OB-fold"/>
</dbReference>
<dbReference type="CDD" id="cd04318">
    <property type="entry name" value="EcAsnRS_like_N"/>
    <property type="match status" value="1"/>
</dbReference>
<dbReference type="GO" id="GO:0005524">
    <property type="term" value="F:ATP binding"/>
    <property type="evidence" value="ECO:0007669"/>
    <property type="project" value="UniProtKB-KW"/>
</dbReference>
<dbReference type="PRINTS" id="PR01042">
    <property type="entry name" value="TRNASYNTHASP"/>
</dbReference>
<evidence type="ECO:0000256" key="2">
    <source>
        <dbReference type="ARBA" id="ARBA00012816"/>
    </source>
</evidence>
<evidence type="ECO:0000256" key="4">
    <source>
        <dbReference type="ARBA" id="ARBA00022741"/>
    </source>
</evidence>
<dbReference type="GO" id="GO:0006421">
    <property type="term" value="P:asparaginyl-tRNA aminoacylation"/>
    <property type="evidence" value="ECO:0007669"/>
    <property type="project" value="InterPro"/>
</dbReference>
<protein>
    <recommendedName>
        <fullName evidence="2">asparagine--tRNA ligase</fullName>
        <ecNumber evidence="2">6.1.1.22</ecNumber>
    </recommendedName>
</protein>
<dbReference type="SUPFAM" id="SSF55681">
    <property type="entry name" value="Class II aaRS and biotin synthetases"/>
    <property type="match status" value="1"/>
</dbReference>